<dbReference type="GO" id="GO:0010181">
    <property type="term" value="F:FMN binding"/>
    <property type="evidence" value="ECO:0007669"/>
    <property type="project" value="InterPro"/>
</dbReference>
<organism evidence="4 5">
    <name type="scientific">Tritrichomonas foetus</name>
    <dbReference type="NCBI Taxonomy" id="1144522"/>
    <lineage>
        <taxon>Eukaryota</taxon>
        <taxon>Metamonada</taxon>
        <taxon>Parabasalia</taxon>
        <taxon>Tritrichomonadida</taxon>
        <taxon>Tritrichomonadidae</taxon>
        <taxon>Tritrichomonas</taxon>
    </lineage>
</organism>
<dbReference type="InterPro" id="IPR051799">
    <property type="entry name" value="NADH_flavin_oxidoreductase"/>
</dbReference>
<dbReference type="PANTHER" id="PTHR43656">
    <property type="entry name" value="BINDING OXIDOREDUCTASE, PUTATIVE (AFU_ORTHOLOGUE AFUA_2G08260)-RELATED"/>
    <property type="match status" value="1"/>
</dbReference>
<dbReference type="EMBL" id="MLAK01000211">
    <property type="protein sequence ID" value="OHT15601.1"/>
    <property type="molecule type" value="Genomic_DNA"/>
</dbReference>
<dbReference type="PANTHER" id="PTHR43656:SF2">
    <property type="entry name" value="BINDING OXIDOREDUCTASE, PUTATIVE (AFU_ORTHOLOGUE AFUA_2G08260)-RELATED"/>
    <property type="match status" value="1"/>
</dbReference>
<sequence length="337" mass="37016">MSLAFEPITICNKTLQNRFIRSSTHEGLSDKDGRPTQALLDLLVNLSKGKVGMIIGGFAYVNKNGRAYDNQTGLYSDEIMEDWKPAIEQIHANGSIFLFQLTHGGSRVEEGLEKVTPSNVRGRELTAPEIKAVISDFVAAAVRCKNVGADGIQFSAGHGYLLSTFLSPITNKRTDEYGGSDENRVRIVAEITEGIKKECGEDFIVGAKINGDDYIDGGVNKEIASKHVSLLKDKIDFFEISCGLGVPNTTIHNDDPDNEEAKAAKAYEERRRMPRGEGYNSEIAAFIKQENPDALVSSVGGIRSKEFIESLLRSKKADLISLARPFLNNPNFLETLK</sequence>
<comment type="caution">
    <text evidence="4">The sequence shown here is derived from an EMBL/GenBank/DDBJ whole genome shotgun (WGS) entry which is preliminary data.</text>
</comment>
<dbReference type="RefSeq" id="XP_068368737.1">
    <property type="nucleotide sequence ID" value="XM_068514314.1"/>
</dbReference>
<evidence type="ECO:0000313" key="4">
    <source>
        <dbReference type="EMBL" id="OHT15601.1"/>
    </source>
</evidence>
<dbReference type="InterPro" id="IPR013785">
    <property type="entry name" value="Aldolase_TIM"/>
</dbReference>
<dbReference type="InterPro" id="IPR001155">
    <property type="entry name" value="OxRdtase_FMN_N"/>
</dbReference>
<feature type="domain" description="NADH:flavin oxidoreductase/NADH oxidase N-terminal" evidence="3">
    <location>
        <begin position="5"/>
        <end position="337"/>
    </location>
</feature>
<evidence type="ECO:0000313" key="5">
    <source>
        <dbReference type="Proteomes" id="UP000179807"/>
    </source>
</evidence>
<dbReference type="GO" id="GO:0016491">
    <property type="term" value="F:oxidoreductase activity"/>
    <property type="evidence" value="ECO:0007669"/>
    <property type="project" value="UniProtKB-KW"/>
</dbReference>
<dbReference type="CDD" id="cd02803">
    <property type="entry name" value="OYE_like_FMN_family"/>
    <property type="match status" value="1"/>
</dbReference>
<accession>A0A1J4KWE4</accession>
<dbReference type="AlphaFoldDB" id="A0A1J4KWE4"/>
<keyword evidence="2" id="KW-0560">Oxidoreductase</keyword>
<dbReference type="OrthoDB" id="72788at2759"/>
<dbReference type="SUPFAM" id="SSF51395">
    <property type="entry name" value="FMN-linked oxidoreductases"/>
    <property type="match status" value="1"/>
</dbReference>
<reference evidence="4" key="1">
    <citation type="submission" date="2016-10" db="EMBL/GenBank/DDBJ databases">
        <authorList>
            <person name="Benchimol M."/>
            <person name="Almeida L.G."/>
            <person name="Vasconcelos A.T."/>
            <person name="Perreira-Neves A."/>
            <person name="Rosa I.A."/>
            <person name="Tasca T."/>
            <person name="Bogo M.R."/>
            <person name="de Souza W."/>
        </authorList>
    </citation>
    <scope>NUCLEOTIDE SEQUENCE [LARGE SCALE GENOMIC DNA]</scope>
    <source>
        <strain evidence="4">K</strain>
    </source>
</reference>
<dbReference type="GeneID" id="94849018"/>
<protein>
    <submittedName>
        <fullName evidence="4">Oxidoreductase, FAD/FMN-binding family protein</fullName>
    </submittedName>
</protein>
<dbReference type="Pfam" id="PF00724">
    <property type="entry name" value="Oxidored_FMN"/>
    <property type="match status" value="1"/>
</dbReference>
<dbReference type="VEuPathDB" id="TrichDB:TRFO_42453"/>
<dbReference type="Gene3D" id="3.20.20.70">
    <property type="entry name" value="Aldolase class I"/>
    <property type="match status" value="1"/>
</dbReference>
<evidence type="ECO:0000256" key="2">
    <source>
        <dbReference type="ARBA" id="ARBA00023002"/>
    </source>
</evidence>
<gene>
    <name evidence="4" type="ORF">TRFO_42453</name>
</gene>
<name>A0A1J4KWE4_9EUKA</name>
<dbReference type="Proteomes" id="UP000179807">
    <property type="component" value="Unassembled WGS sequence"/>
</dbReference>
<keyword evidence="1" id="KW-0285">Flavoprotein</keyword>
<keyword evidence="5" id="KW-1185">Reference proteome</keyword>
<proteinExistence type="predicted"/>
<evidence type="ECO:0000256" key="1">
    <source>
        <dbReference type="ARBA" id="ARBA00022630"/>
    </source>
</evidence>
<evidence type="ECO:0000259" key="3">
    <source>
        <dbReference type="Pfam" id="PF00724"/>
    </source>
</evidence>